<reference evidence="2" key="1">
    <citation type="journal article" date="2023" name="Plant J.">
        <title>Genome sequences and population genomics provide insights into the demographic history, inbreeding, and mutation load of two 'living fossil' tree species of Dipteronia.</title>
        <authorList>
            <person name="Feng Y."/>
            <person name="Comes H.P."/>
            <person name="Chen J."/>
            <person name="Zhu S."/>
            <person name="Lu R."/>
            <person name="Zhang X."/>
            <person name="Li P."/>
            <person name="Qiu J."/>
            <person name="Olsen K.M."/>
            <person name="Qiu Y."/>
        </authorList>
    </citation>
    <scope>NUCLEOTIDE SEQUENCE</scope>
    <source>
        <strain evidence="2">NBL</strain>
    </source>
</reference>
<keyword evidence="3" id="KW-1185">Reference proteome</keyword>
<dbReference type="AlphaFoldDB" id="A0AAE0ARA1"/>
<dbReference type="Pfam" id="PF14111">
    <property type="entry name" value="DUF4283"/>
    <property type="match status" value="1"/>
</dbReference>
<sequence>MPCAQLWTTSSNISSSMASGENCQKDNHVLTSLNPVKDLLSLHHIPGERLATRTGSALPDKPHTTPRDFELGKLLSQKLVNREAFMRVIGRIWKVSEGVDIEYIRDNVFTFHFRSEDDRLKVLSGSSWSFNDALIALEKPTSKGTIESMSFIHADFWVQIHQVRILCMTKKIGVFLGGLIGELLDIDGGNSR</sequence>
<evidence type="ECO:0000259" key="1">
    <source>
        <dbReference type="Pfam" id="PF14111"/>
    </source>
</evidence>
<gene>
    <name evidence="2" type="ORF">Dsin_009265</name>
</gene>
<evidence type="ECO:0000313" key="2">
    <source>
        <dbReference type="EMBL" id="KAK3222240.1"/>
    </source>
</evidence>
<accession>A0AAE0ARA1</accession>
<feature type="domain" description="DUF4283" evidence="1">
    <location>
        <begin position="72"/>
        <end position="139"/>
    </location>
</feature>
<organism evidence="2 3">
    <name type="scientific">Dipteronia sinensis</name>
    <dbReference type="NCBI Taxonomy" id="43782"/>
    <lineage>
        <taxon>Eukaryota</taxon>
        <taxon>Viridiplantae</taxon>
        <taxon>Streptophyta</taxon>
        <taxon>Embryophyta</taxon>
        <taxon>Tracheophyta</taxon>
        <taxon>Spermatophyta</taxon>
        <taxon>Magnoliopsida</taxon>
        <taxon>eudicotyledons</taxon>
        <taxon>Gunneridae</taxon>
        <taxon>Pentapetalae</taxon>
        <taxon>rosids</taxon>
        <taxon>malvids</taxon>
        <taxon>Sapindales</taxon>
        <taxon>Sapindaceae</taxon>
        <taxon>Hippocastanoideae</taxon>
        <taxon>Acereae</taxon>
        <taxon>Dipteronia</taxon>
    </lineage>
</organism>
<dbReference type="PANTHER" id="PTHR31286:SF167">
    <property type="entry name" value="OS09G0268800 PROTEIN"/>
    <property type="match status" value="1"/>
</dbReference>
<proteinExistence type="predicted"/>
<protein>
    <recommendedName>
        <fullName evidence="1">DUF4283 domain-containing protein</fullName>
    </recommendedName>
</protein>
<dbReference type="EMBL" id="JANJYJ010000003">
    <property type="protein sequence ID" value="KAK3222240.1"/>
    <property type="molecule type" value="Genomic_DNA"/>
</dbReference>
<evidence type="ECO:0000313" key="3">
    <source>
        <dbReference type="Proteomes" id="UP001281410"/>
    </source>
</evidence>
<dbReference type="InterPro" id="IPR040256">
    <property type="entry name" value="At4g02000-like"/>
</dbReference>
<dbReference type="PANTHER" id="PTHR31286">
    <property type="entry name" value="GLYCINE-RICH CELL WALL STRUCTURAL PROTEIN 1.8-LIKE"/>
    <property type="match status" value="1"/>
</dbReference>
<dbReference type="Proteomes" id="UP001281410">
    <property type="component" value="Unassembled WGS sequence"/>
</dbReference>
<comment type="caution">
    <text evidence="2">The sequence shown here is derived from an EMBL/GenBank/DDBJ whole genome shotgun (WGS) entry which is preliminary data.</text>
</comment>
<name>A0AAE0ARA1_9ROSI</name>
<dbReference type="InterPro" id="IPR025558">
    <property type="entry name" value="DUF4283"/>
</dbReference>